<dbReference type="EC" id="3.5.2.6" evidence="2 5"/>
<dbReference type="Proteomes" id="UP000727056">
    <property type="component" value="Unassembled WGS sequence"/>
</dbReference>
<comment type="catalytic activity">
    <reaction evidence="5">
        <text>a beta-lactam + H2O = a substituted beta-amino acid</text>
        <dbReference type="Rhea" id="RHEA:20401"/>
        <dbReference type="ChEBI" id="CHEBI:15377"/>
        <dbReference type="ChEBI" id="CHEBI:35627"/>
        <dbReference type="ChEBI" id="CHEBI:140347"/>
        <dbReference type="EC" id="3.5.2.6"/>
    </reaction>
</comment>
<evidence type="ECO:0000256" key="1">
    <source>
        <dbReference type="ARBA" id="ARBA00009009"/>
    </source>
</evidence>
<organism evidence="9 10">
    <name type="scientific">Streptomyces bohaiensis</name>
    <dbReference type="NCBI Taxonomy" id="1431344"/>
    <lineage>
        <taxon>Bacteria</taxon>
        <taxon>Bacillati</taxon>
        <taxon>Actinomycetota</taxon>
        <taxon>Actinomycetes</taxon>
        <taxon>Kitasatosporales</taxon>
        <taxon>Streptomycetaceae</taxon>
        <taxon>Streptomyces</taxon>
    </lineage>
</organism>
<dbReference type="InterPro" id="IPR000871">
    <property type="entry name" value="Beta-lactam_class-A"/>
</dbReference>
<evidence type="ECO:0000256" key="4">
    <source>
        <dbReference type="ARBA" id="ARBA00023251"/>
    </source>
</evidence>
<dbReference type="InterPro" id="IPR045155">
    <property type="entry name" value="Beta-lactam_cat"/>
</dbReference>
<comment type="caution">
    <text evidence="9">The sequence shown here is derived from an EMBL/GenBank/DDBJ whole genome shotgun (WGS) entry which is preliminary data.</text>
</comment>
<keyword evidence="10" id="KW-1185">Reference proteome</keyword>
<dbReference type="SUPFAM" id="SSF56601">
    <property type="entry name" value="beta-lactamase/transpeptidase-like"/>
    <property type="match status" value="1"/>
</dbReference>
<feature type="domain" description="Beta-lactamase class A catalytic" evidence="8">
    <location>
        <begin position="79"/>
        <end position="293"/>
    </location>
</feature>
<proteinExistence type="inferred from homology"/>
<dbReference type="Gene3D" id="3.40.710.10">
    <property type="entry name" value="DD-peptidase/beta-lactamase superfamily"/>
    <property type="match status" value="1"/>
</dbReference>
<sequence length="324" mass="34032">MHHSARPRRRAVGLALSLAVVAMVGCSAGDGSPETGDANGSSAAAGDREVEPSEKNPDAQASAASTFEQLEEEFDARLGVYALDTGTGEEVEYRSDERFAFASTFKAFAAGAVLAQYGLDGIDTVVSYEKADLVSHSPVTERFTTEGMTLRDLAAAAVRQSDNTATNLLFDALGGPTGLQAALRGIGDETTNVNRTETELNEATPGDDRDTSTPRAMAETLNEYVFGDVLDAQESDQLVEWMTTNTTGATLIPAGVPDSWTVGDKSGAGGYGTRNDIAVLWPEEGDPIIMAVLSSRDEADATYDDALVARAATSALYSLDALGR</sequence>
<evidence type="ECO:0000256" key="5">
    <source>
        <dbReference type="RuleBase" id="RU361140"/>
    </source>
</evidence>
<dbReference type="PROSITE" id="PS51257">
    <property type="entry name" value="PROKAR_LIPOPROTEIN"/>
    <property type="match status" value="1"/>
</dbReference>
<evidence type="ECO:0000256" key="2">
    <source>
        <dbReference type="ARBA" id="ARBA00012865"/>
    </source>
</evidence>
<dbReference type="PANTHER" id="PTHR35333">
    <property type="entry name" value="BETA-LACTAMASE"/>
    <property type="match status" value="1"/>
</dbReference>
<reference evidence="9 10" key="1">
    <citation type="submission" date="2020-03" db="EMBL/GenBank/DDBJ databases">
        <title>Draft genome of Streptomyces sp. ventii, isolated from the Axial Seamount in the Pacific Ocean, and resequencing of the two type strains Streptomyces lonarensis strain NCL 716 and Streptomyces bohaiensis strain 11A07.</title>
        <authorList>
            <person name="Loughran R.M."/>
            <person name="Pfannmuller K.M."/>
            <person name="Wasson B.J."/>
            <person name="Deadmond M.C."/>
            <person name="Paddock B.E."/>
            <person name="Koyack M.J."/>
            <person name="Gallegos D.A."/>
            <person name="Mitchell E.A."/>
            <person name="Ushijima B."/>
            <person name="Saw J.H."/>
            <person name="Mcphail K.L."/>
            <person name="Videau P."/>
        </authorList>
    </citation>
    <scope>NUCLEOTIDE SEQUENCE [LARGE SCALE GENOMIC DNA]</scope>
    <source>
        <strain evidence="9 10">11A07</strain>
    </source>
</reference>
<feature type="signal peptide" evidence="7">
    <location>
        <begin position="1"/>
        <end position="28"/>
    </location>
</feature>
<protein>
    <recommendedName>
        <fullName evidence="2 5">Beta-lactamase</fullName>
        <ecNumber evidence="2 5">3.5.2.6</ecNumber>
    </recommendedName>
</protein>
<keyword evidence="3 5" id="KW-0378">Hydrolase</keyword>
<feature type="region of interest" description="Disordered" evidence="6">
    <location>
        <begin position="31"/>
        <end position="66"/>
    </location>
</feature>
<feature type="compositionally biased region" description="Low complexity" evidence="6">
    <location>
        <begin position="36"/>
        <end position="45"/>
    </location>
</feature>
<feature type="chain" id="PRO_5045735692" description="Beta-lactamase" evidence="7">
    <location>
        <begin position="29"/>
        <end position="324"/>
    </location>
</feature>
<evidence type="ECO:0000313" key="10">
    <source>
        <dbReference type="Proteomes" id="UP000727056"/>
    </source>
</evidence>
<feature type="compositionally biased region" description="Basic and acidic residues" evidence="6">
    <location>
        <begin position="46"/>
        <end position="57"/>
    </location>
</feature>
<dbReference type="PROSITE" id="PS00146">
    <property type="entry name" value="BETA_LACTAMASE_A"/>
    <property type="match status" value="1"/>
</dbReference>
<evidence type="ECO:0000256" key="3">
    <source>
        <dbReference type="ARBA" id="ARBA00022801"/>
    </source>
</evidence>
<dbReference type="NCBIfam" id="NF033103">
    <property type="entry name" value="bla_class_A"/>
    <property type="match status" value="1"/>
</dbReference>
<evidence type="ECO:0000313" key="9">
    <source>
        <dbReference type="EMBL" id="NJQ17953.1"/>
    </source>
</evidence>
<gene>
    <name evidence="9" type="primary">bla</name>
    <name evidence="9" type="ORF">HCN52_24250</name>
</gene>
<name>A0ABX1CJ99_9ACTN</name>
<dbReference type="InterPro" id="IPR023650">
    <property type="entry name" value="Beta-lactam_class-A_AS"/>
</dbReference>
<evidence type="ECO:0000256" key="6">
    <source>
        <dbReference type="SAM" id="MobiDB-lite"/>
    </source>
</evidence>
<comment type="similarity">
    <text evidence="1 5">Belongs to the class-A beta-lactamase family.</text>
</comment>
<dbReference type="PANTHER" id="PTHR35333:SF3">
    <property type="entry name" value="BETA-LACTAMASE-TYPE TRANSPEPTIDASE FOLD CONTAINING PROTEIN"/>
    <property type="match status" value="1"/>
</dbReference>
<evidence type="ECO:0000256" key="7">
    <source>
        <dbReference type="SAM" id="SignalP"/>
    </source>
</evidence>
<dbReference type="InterPro" id="IPR012338">
    <property type="entry name" value="Beta-lactam/transpept-like"/>
</dbReference>
<keyword evidence="7" id="KW-0732">Signal</keyword>
<keyword evidence="4 5" id="KW-0046">Antibiotic resistance</keyword>
<dbReference type="EMBL" id="JAAVJC010000499">
    <property type="protein sequence ID" value="NJQ17953.1"/>
    <property type="molecule type" value="Genomic_DNA"/>
</dbReference>
<dbReference type="PRINTS" id="PR00118">
    <property type="entry name" value="BLACTAMASEA"/>
</dbReference>
<accession>A0ABX1CJ99</accession>
<dbReference type="RefSeq" id="WP_168090561.1">
    <property type="nucleotide sequence ID" value="NZ_BHZH01000177.1"/>
</dbReference>
<dbReference type="Pfam" id="PF13354">
    <property type="entry name" value="Beta-lactamase2"/>
    <property type="match status" value="1"/>
</dbReference>
<evidence type="ECO:0000259" key="8">
    <source>
        <dbReference type="Pfam" id="PF13354"/>
    </source>
</evidence>